<keyword evidence="6" id="KW-1185">Reference proteome</keyword>
<dbReference type="OrthoDB" id="366726at2"/>
<feature type="signal peptide" evidence="4">
    <location>
        <begin position="1"/>
        <end position="21"/>
    </location>
</feature>
<evidence type="ECO:0000256" key="3">
    <source>
        <dbReference type="ARBA" id="ARBA00022729"/>
    </source>
</evidence>
<dbReference type="SUPFAM" id="SSF53850">
    <property type="entry name" value="Periplasmic binding protein-like II"/>
    <property type="match status" value="1"/>
</dbReference>
<dbReference type="GO" id="GO:0055052">
    <property type="term" value="C:ATP-binding cassette (ABC) transporter complex, substrate-binding subunit-containing"/>
    <property type="evidence" value="ECO:0007669"/>
    <property type="project" value="TreeGrafter"/>
</dbReference>
<evidence type="ECO:0000256" key="1">
    <source>
        <dbReference type="ARBA" id="ARBA00008520"/>
    </source>
</evidence>
<accession>D1BAP3</accession>
<reference evidence="5 6" key="1">
    <citation type="journal article" date="2009" name="Stand. Genomic Sci.">
        <title>Complete genome sequence of Sanguibacter keddieii type strain (ST-74).</title>
        <authorList>
            <person name="Ivanova N."/>
            <person name="Sikorski J."/>
            <person name="Sims D."/>
            <person name="Brettin T."/>
            <person name="Detter J.C."/>
            <person name="Han C."/>
            <person name="Lapidus A."/>
            <person name="Copeland A."/>
            <person name="Glavina Del Rio T."/>
            <person name="Nolan M."/>
            <person name="Chen F."/>
            <person name="Lucas S."/>
            <person name="Tice H."/>
            <person name="Cheng J.F."/>
            <person name="Bruce D."/>
            <person name="Goodwin L."/>
            <person name="Pitluck S."/>
            <person name="Pati A."/>
            <person name="Mavromatis K."/>
            <person name="Chen A."/>
            <person name="Palaniappan K."/>
            <person name="D'haeseleer P."/>
            <person name="Chain P."/>
            <person name="Bristow J."/>
            <person name="Eisen J.A."/>
            <person name="Markowitz V."/>
            <person name="Hugenholtz P."/>
            <person name="Goker M."/>
            <person name="Pukall R."/>
            <person name="Klenk H.P."/>
            <person name="Kyrpides N.C."/>
        </authorList>
    </citation>
    <scope>NUCLEOTIDE SEQUENCE [LARGE SCALE GENOMIC DNA]</scope>
    <source>
        <strain evidence="6">ATCC 51767 / DSM 10542 / NCFB 3025 / ST-74</strain>
    </source>
</reference>
<dbReference type="Proteomes" id="UP000000322">
    <property type="component" value="Chromosome"/>
</dbReference>
<sequence>MRTTTRLATAMTAVGALTLTACGGSGFDDDTSTEDAAGRSISVLIGSSGDAETAAVTAAVDAWSAESGVDATVNVASDLSQQLSQGFAGGSPADVFYLTNDTVATYASNGSLDAYVDGLANVDDFYPNVLDSFTYDSEVYAAPKDFSTLALIINTDLWAAAGLTDADVPTTWDELETVAAALTTDTTVGLAISPEFARVGAFFAQNGGWLVDEDGTPAADSPENVEALTYVKDLMAAGSLKYATDVGAGWGGEAFGTGAAAMTIEGNWITGALTNDYPDVAYTVAELPAGPAGKGTIQFNGGWGVAADSPSKDDATALVEYLTQPEQQLGFSEAFGVMPAVLSAADTWKTDNPDLAPFLEGADYARSIPSVVGISDVVEDLNAQLQALSSGDPQTILDSTQQNLEAIVP</sequence>
<name>D1BAP3_SANKS</name>
<dbReference type="RefSeq" id="WP_012865663.1">
    <property type="nucleotide sequence ID" value="NC_013521.1"/>
</dbReference>
<dbReference type="PROSITE" id="PS51257">
    <property type="entry name" value="PROKAR_LIPOPROTEIN"/>
    <property type="match status" value="1"/>
</dbReference>
<dbReference type="KEGG" id="ske:Sked_06340"/>
<gene>
    <name evidence="5" type="ordered locus">Sked_06340</name>
</gene>
<dbReference type="EMBL" id="CP001819">
    <property type="protein sequence ID" value="ACZ20594.1"/>
    <property type="molecule type" value="Genomic_DNA"/>
</dbReference>
<organism evidence="5 6">
    <name type="scientific">Sanguibacter keddieii (strain ATCC 51767 / DSM 10542 / NCFB 3025 / ST-74)</name>
    <dbReference type="NCBI Taxonomy" id="446469"/>
    <lineage>
        <taxon>Bacteria</taxon>
        <taxon>Bacillati</taxon>
        <taxon>Actinomycetota</taxon>
        <taxon>Actinomycetes</taxon>
        <taxon>Micrococcales</taxon>
        <taxon>Sanguibacteraceae</taxon>
        <taxon>Sanguibacter</taxon>
    </lineage>
</organism>
<dbReference type="HOGENOM" id="CLU_031285_10_5_11"/>
<evidence type="ECO:0000256" key="4">
    <source>
        <dbReference type="SAM" id="SignalP"/>
    </source>
</evidence>
<protein>
    <submittedName>
        <fullName evidence="5">Maltose-binding periplasmic protein</fullName>
    </submittedName>
</protein>
<dbReference type="PANTHER" id="PTHR30061">
    <property type="entry name" value="MALTOSE-BINDING PERIPLASMIC PROTEIN"/>
    <property type="match status" value="1"/>
</dbReference>
<evidence type="ECO:0000313" key="5">
    <source>
        <dbReference type="EMBL" id="ACZ20594.1"/>
    </source>
</evidence>
<dbReference type="STRING" id="446469.Sked_06340"/>
<dbReference type="eggNOG" id="COG2182">
    <property type="taxonomic scope" value="Bacteria"/>
</dbReference>
<proteinExistence type="inferred from homology"/>
<dbReference type="PANTHER" id="PTHR30061:SF50">
    <property type="entry name" value="MALTOSE_MALTODEXTRIN-BINDING PERIPLASMIC PROTEIN"/>
    <property type="match status" value="1"/>
</dbReference>
<evidence type="ECO:0000256" key="2">
    <source>
        <dbReference type="ARBA" id="ARBA00022448"/>
    </source>
</evidence>
<keyword evidence="3 4" id="KW-0732">Signal</keyword>
<comment type="similarity">
    <text evidence="1">Belongs to the bacterial solute-binding protein 1 family.</text>
</comment>
<keyword evidence="2" id="KW-0813">Transport</keyword>
<feature type="chain" id="PRO_5039337480" evidence="4">
    <location>
        <begin position="22"/>
        <end position="409"/>
    </location>
</feature>
<dbReference type="GO" id="GO:0042956">
    <property type="term" value="P:maltodextrin transmembrane transport"/>
    <property type="evidence" value="ECO:0007669"/>
    <property type="project" value="TreeGrafter"/>
</dbReference>
<dbReference type="GO" id="GO:1901982">
    <property type="term" value="F:maltose binding"/>
    <property type="evidence" value="ECO:0007669"/>
    <property type="project" value="TreeGrafter"/>
</dbReference>
<dbReference type="Gene3D" id="3.40.190.10">
    <property type="entry name" value="Periplasmic binding protein-like II"/>
    <property type="match status" value="1"/>
</dbReference>
<dbReference type="Pfam" id="PF13416">
    <property type="entry name" value="SBP_bac_8"/>
    <property type="match status" value="1"/>
</dbReference>
<dbReference type="InterPro" id="IPR006059">
    <property type="entry name" value="SBP"/>
</dbReference>
<evidence type="ECO:0000313" key="6">
    <source>
        <dbReference type="Proteomes" id="UP000000322"/>
    </source>
</evidence>
<dbReference type="GO" id="GO:0015768">
    <property type="term" value="P:maltose transport"/>
    <property type="evidence" value="ECO:0007669"/>
    <property type="project" value="TreeGrafter"/>
</dbReference>
<dbReference type="AlphaFoldDB" id="D1BAP3"/>